<gene>
    <name evidence="2" type="ORF">FB458_2618</name>
</gene>
<sequence>MTRRPSPTDAAAESLTAAAVLVATTMLAWARLSPVARDTLWAEDATRFLHEEQRDGLASTLLRPYAGYLHVVPRLLAAVVLRVADLPHLAAAVTAASCLVSGLVGAALVVLTRGLVRRRTARVVMGLSAAALPTLPHETLGNLANLHSVLLVLAPVLFLARPRGRPAALGCAALAALVTLTEIQAALFLPLLLHERHDRRRWPVAAAAVVGAAAQVVATLTSPRTTTPYGASPASVALGYLAVPLPEAWSARTSVVAWLVREQRTAYVVVAGVLLLGVLLLAATRTRGRRRLLVLACVPGSVATWSAALVLNGRPGADVSRWGATDFAGLPLARYASVSASLLVLGLLVLADALADGPEEGPVRRRAGRVALVALVGSLVLGWATSGAVPSLRDAGPALPPQVPALVAACRSVDPPPTVRLLAAPADQGYWTLPLPCADVRATASAR</sequence>
<feature type="transmembrane region" description="Helical" evidence="1">
    <location>
        <begin position="332"/>
        <end position="355"/>
    </location>
</feature>
<feature type="transmembrane region" description="Helical" evidence="1">
    <location>
        <begin position="292"/>
        <end position="312"/>
    </location>
</feature>
<reference evidence="2 3" key="1">
    <citation type="submission" date="2019-06" db="EMBL/GenBank/DDBJ databases">
        <title>Sequencing the genomes of 1000 actinobacteria strains.</title>
        <authorList>
            <person name="Klenk H.-P."/>
        </authorList>
    </citation>
    <scope>NUCLEOTIDE SEQUENCE [LARGE SCALE GENOMIC DNA]</scope>
    <source>
        <strain evidence="2 3">DSM 18607</strain>
    </source>
</reference>
<dbReference type="EMBL" id="VFMN01000001">
    <property type="protein sequence ID" value="TQJ09506.1"/>
    <property type="molecule type" value="Genomic_DNA"/>
</dbReference>
<evidence type="ECO:0000256" key="1">
    <source>
        <dbReference type="SAM" id="Phobius"/>
    </source>
</evidence>
<feature type="transmembrane region" description="Helical" evidence="1">
    <location>
        <begin position="201"/>
        <end position="220"/>
    </location>
</feature>
<dbReference type="OrthoDB" id="4578799at2"/>
<keyword evidence="1" id="KW-1133">Transmembrane helix</keyword>
<feature type="transmembrane region" description="Helical" evidence="1">
    <location>
        <begin position="227"/>
        <end position="245"/>
    </location>
</feature>
<proteinExistence type="predicted"/>
<comment type="caution">
    <text evidence="2">The sequence shown here is derived from an EMBL/GenBank/DDBJ whole genome shotgun (WGS) entry which is preliminary data.</text>
</comment>
<evidence type="ECO:0000313" key="2">
    <source>
        <dbReference type="EMBL" id="TQJ09506.1"/>
    </source>
</evidence>
<dbReference type="RefSeq" id="WP_141848865.1">
    <property type="nucleotide sequence ID" value="NZ_BAAAPR010000009.1"/>
</dbReference>
<feature type="transmembrane region" description="Helical" evidence="1">
    <location>
        <begin position="89"/>
        <end position="111"/>
    </location>
</feature>
<organism evidence="2 3">
    <name type="scientific">Lapillicoccus jejuensis</name>
    <dbReference type="NCBI Taxonomy" id="402171"/>
    <lineage>
        <taxon>Bacteria</taxon>
        <taxon>Bacillati</taxon>
        <taxon>Actinomycetota</taxon>
        <taxon>Actinomycetes</taxon>
        <taxon>Micrococcales</taxon>
        <taxon>Intrasporangiaceae</taxon>
        <taxon>Lapillicoccus</taxon>
    </lineage>
</organism>
<dbReference type="AlphaFoldDB" id="A0A542E2F0"/>
<protein>
    <submittedName>
        <fullName evidence="2">Uncharacterized protein</fullName>
    </submittedName>
</protein>
<keyword evidence="1" id="KW-0812">Transmembrane</keyword>
<name>A0A542E2F0_9MICO</name>
<accession>A0A542E2F0</accession>
<evidence type="ECO:0000313" key="3">
    <source>
        <dbReference type="Proteomes" id="UP000317893"/>
    </source>
</evidence>
<keyword evidence="3" id="KW-1185">Reference proteome</keyword>
<feature type="transmembrane region" description="Helical" evidence="1">
    <location>
        <begin position="167"/>
        <end position="189"/>
    </location>
</feature>
<feature type="transmembrane region" description="Helical" evidence="1">
    <location>
        <begin position="367"/>
        <end position="384"/>
    </location>
</feature>
<feature type="transmembrane region" description="Helical" evidence="1">
    <location>
        <begin position="12"/>
        <end position="32"/>
    </location>
</feature>
<feature type="transmembrane region" description="Helical" evidence="1">
    <location>
        <begin position="265"/>
        <end position="283"/>
    </location>
</feature>
<keyword evidence="1" id="KW-0472">Membrane</keyword>
<dbReference type="Proteomes" id="UP000317893">
    <property type="component" value="Unassembled WGS sequence"/>
</dbReference>